<keyword evidence="7" id="KW-1185">Reference proteome</keyword>
<evidence type="ECO:0000256" key="4">
    <source>
        <dbReference type="RuleBase" id="RU003690"/>
    </source>
</evidence>
<gene>
    <name evidence="6" type="ORF">NQ314_012258</name>
</gene>
<keyword evidence="5" id="KW-0732">Signal</keyword>
<dbReference type="InterPro" id="IPR001360">
    <property type="entry name" value="Glyco_hydro_1"/>
</dbReference>
<feature type="chain" id="PRO_5043417838" description="Myrosinase 1-like" evidence="5">
    <location>
        <begin position="22"/>
        <end position="397"/>
    </location>
</feature>
<dbReference type="EMBL" id="JANEYF010003404">
    <property type="protein sequence ID" value="KAJ8936642.1"/>
    <property type="molecule type" value="Genomic_DNA"/>
</dbReference>
<keyword evidence="3" id="KW-0326">Glycosidase</keyword>
<feature type="signal peptide" evidence="5">
    <location>
        <begin position="1"/>
        <end position="21"/>
    </location>
</feature>
<accession>A0AAV8XDH4</accession>
<dbReference type="Proteomes" id="UP001162156">
    <property type="component" value="Unassembled WGS sequence"/>
</dbReference>
<dbReference type="PANTHER" id="PTHR10353:SF36">
    <property type="entry name" value="LP05116P"/>
    <property type="match status" value="1"/>
</dbReference>
<proteinExistence type="inferred from homology"/>
<dbReference type="Pfam" id="PF00232">
    <property type="entry name" value="Glyco_hydro_1"/>
    <property type="match status" value="1"/>
</dbReference>
<reference evidence="6" key="1">
    <citation type="journal article" date="2023" name="Insect Mol. Biol.">
        <title>Genome sequencing provides insights into the evolution of gene families encoding plant cell wall-degrading enzymes in longhorned beetles.</title>
        <authorList>
            <person name="Shin N.R."/>
            <person name="Okamura Y."/>
            <person name="Kirsch R."/>
            <person name="Pauchet Y."/>
        </authorList>
    </citation>
    <scope>NUCLEOTIDE SEQUENCE</scope>
    <source>
        <strain evidence="6">RBIC_L_NR</strain>
    </source>
</reference>
<comment type="similarity">
    <text evidence="1 4">Belongs to the glycosyl hydrolase 1 family.</text>
</comment>
<evidence type="ECO:0000256" key="3">
    <source>
        <dbReference type="ARBA" id="ARBA00023295"/>
    </source>
</evidence>
<dbReference type="InterPro" id="IPR017853">
    <property type="entry name" value="GH"/>
</dbReference>
<organism evidence="6 7">
    <name type="scientific">Rhamnusium bicolor</name>
    <dbReference type="NCBI Taxonomy" id="1586634"/>
    <lineage>
        <taxon>Eukaryota</taxon>
        <taxon>Metazoa</taxon>
        <taxon>Ecdysozoa</taxon>
        <taxon>Arthropoda</taxon>
        <taxon>Hexapoda</taxon>
        <taxon>Insecta</taxon>
        <taxon>Pterygota</taxon>
        <taxon>Neoptera</taxon>
        <taxon>Endopterygota</taxon>
        <taxon>Coleoptera</taxon>
        <taxon>Polyphaga</taxon>
        <taxon>Cucujiformia</taxon>
        <taxon>Chrysomeloidea</taxon>
        <taxon>Cerambycidae</taxon>
        <taxon>Lepturinae</taxon>
        <taxon>Rhagiini</taxon>
        <taxon>Rhamnusium</taxon>
    </lineage>
</organism>
<protein>
    <recommendedName>
        <fullName evidence="8">Myrosinase 1-like</fullName>
    </recommendedName>
</protein>
<keyword evidence="2" id="KW-0378">Hydrolase</keyword>
<dbReference type="PANTHER" id="PTHR10353">
    <property type="entry name" value="GLYCOSYL HYDROLASE"/>
    <property type="match status" value="1"/>
</dbReference>
<dbReference type="SUPFAM" id="SSF51445">
    <property type="entry name" value="(Trans)glycosidases"/>
    <property type="match status" value="1"/>
</dbReference>
<comment type="caution">
    <text evidence="6">The sequence shown here is derived from an EMBL/GenBank/DDBJ whole genome shotgun (WGS) entry which is preliminary data.</text>
</comment>
<dbReference type="GO" id="GO:0005975">
    <property type="term" value="P:carbohydrate metabolic process"/>
    <property type="evidence" value="ECO:0007669"/>
    <property type="project" value="InterPro"/>
</dbReference>
<evidence type="ECO:0000256" key="5">
    <source>
        <dbReference type="SAM" id="SignalP"/>
    </source>
</evidence>
<evidence type="ECO:0008006" key="8">
    <source>
        <dbReference type="Google" id="ProtNLM"/>
    </source>
</evidence>
<evidence type="ECO:0000313" key="7">
    <source>
        <dbReference type="Proteomes" id="UP001162156"/>
    </source>
</evidence>
<evidence type="ECO:0000313" key="6">
    <source>
        <dbReference type="EMBL" id="KAJ8936642.1"/>
    </source>
</evidence>
<evidence type="ECO:0000256" key="1">
    <source>
        <dbReference type="ARBA" id="ARBA00010838"/>
    </source>
</evidence>
<sequence>MAGLLLVLAVILFTSFSITKAENNRTFPTNFLFGVVTSAYQTEGAWNEDGKGENIWDDWIHSNPSHIKDNANADVASDSYHHYEEDIGDACVYVGAYHYRFSISWSRVLPQGFNNEINLDGLSYYQRVINKIRAYGMVPVATLYHHDLPKPLQDIGGWTNPDMVNYFASYARVVFEHLYNVKYWITFDDPRSTCRLGYGEGVYAPGIAEDGIAEYLCAYVLIKSHAAVYHMYKEEFTNSTVPAKMSIAIDLPWSEPLSNYSAGHVQAAERRNMFEFGLYANPIFKGNWPQVVIDRVGFRSQKEKLTKSRLPEFTKEEIDYINGTFDFMATNIYTTHIVADIIEPEYDDPGYMKDMRVQISVDPEWTIAQNGNPVCITLLYYNKKKQMYGRNNLDTKL</sequence>
<dbReference type="AlphaFoldDB" id="A0AAV8XDH4"/>
<dbReference type="GO" id="GO:0008422">
    <property type="term" value="F:beta-glucosidase activity"/>
    <property type="evidence" value="ECO:0007669"/>
    <property type="project" value="TreeGrafter"/>
</dbReference>
<name>A0AAV8XDH4_9CUCU</name>
<evidence type="ECO:0000256" key="2">
    <source>
        <dbReference type="ARBA" id="ARBA00022801"/>
    </source>
</evidence>
<dbReference type="Gene3D" id="3.20.20.80">
    <property type="entry name" value="Glycosidases"/>
    <property type="match status" value="1"/>
</dbReference>